<reference evidence="7 8" key="1">
    <citation type="submission" date="2024-05" db="EMBL/GenBank/DDBJ databases">
        <title>Culex pipiens pipiens assembly and annotation.</title>
        <authorList>
            <person name="Alout H."/>
            <person name="Durand T."/>
        </authorList>
    </citation>
    <scope>NUCLEOTIDE SEQUENCE [LARGE SCALE GENOMIC DNA]</scope>
    <source>
        <strain evidence="7">HA-2024</strain>
        <tissue evidence="7">Whole body</tissue>
    </source>
</reference>
<gene>
    <name evidence="7" type="ORF">pipiens_012631</name>
</gene>
<dbReference type="SMART" id="SM00490">
    <property type="entry name" value="HELICc"/>
    <property type="match status" value="1"/>
</dbReference>
<feature type="domain" description="Helicase C-terminal" evidence="6">
    <location>
        <begin position="373"/>
        <end position="523"/>
    </location>
</feature>
<dbReference type="Proteomes" id="UP001562425">
    <property type="component" value="Unassembled WGS sequence"/>
</dbReference>
<evidence type="ECO:0000259" key="6">
    <source>
        <dbReference type="PROSITE" id="PS51194"/>
    </source>
</evidence>
<evidence type="ECO:0000259" key="5">
    <source>
        <dbReference type="PROSITE" id="PS51192"/>
    </source>
</evidence>
<comment type="caution">
    <text evidence="7">The sequence shown here is derived from an EMBL/GenBank/DDBJ whole genome shotgun (WGS) entry which is preliminary data.</text>
</comment>
<dbReference type="Pfam" id="PF00271">
    <property type="entry name" value="Helicase_C"/>
    <property type="match status" value="1"/>
</dbReference>
<dbReference type="SMART" id="SM00487">
    <property type="entry name" value="DEXDc"/>
    <property type="match status" value="1"/>
</dbReference>
<dbReference type="InterPro" id="IPR027417">
    <property type="entry name" value="P-loop_NTPase"/>
</dbReference>
<protein>
    <recommendedName>
        <fullName evidence="9">RNA helicase</fullName>
    </recommendedName>
</protein>
<dbReference type="PROSITE" id="PS51192">
    <property type="entry name" value="HELICASE_ATP_BIND_1"/>
    <property type="match status" value="1"/>
</dbReference>
<keyword evidence="4" id="KW-0067">ATP-binding</keyword>
<dbReference type="PROSITE" id="PS51194">
    <property type="entry name" value="HELICASE_CTER"/>
    <property type="match status" value="1"/>
</dbReference>
<keyword evidence="8" id="KW-1185">Reference proteome</keyword>
<accession>A0ABD1D1Q5</accession>
<sequence>MTVHKKTNLLPKTCDQNCCENHVGTAPFQPMNEFVFGKSSASFSSAARLASTTADRRTPVITCKRTQFNQFVDQFPSSAEPTKFGSLELVSSGWRHRKATGDYFIIHPVRQPFEAHALSEVSFRDLGVREELVENLKQRHALFPTAYQAEAMPAVLNGDHVLLAAETGCGKTYSYLVPIVEGILRRKLNGGEREFNSPLVLIMTPGRELAQQIGRVVEGLTRGLDITSRVLLGGRTRQQMLNPHFEEVDILVASFGAISKLITSGIYRTDAVRWVVLDEADTLLDDSFNAKLLHLMKRFPFHKNHLQDLGDNVRGTQLVLAAATMPTNMDELLGRLVNIETMEEVVSPNLHRLMTHVSQRFMRVTKQDRPQILLDLVRKDIKRQRPLIIFSNKTATCDFVSIQLNEAGIPCVNLNGDMLLKIRLGQFEKFQQAEVNVLSTTDVASRGLDTTRAAHVINFDFPLYAADYIHRIGRIGRVGSRGDCLVTNLVSSQAEIDAVQRVEHSARANDPLANVNANVKGIIRRKIEKSLKALDGTVGN</sequence>
<dbReference type="GO" id="GO:0005524">
    <property type="term" value="F:ATP binding"/>
    <property type="evidence" value="ECO:0007669"/>
    <property type="project" value="UniProtKB-KW"/>
</dbReference>
<feature type="domain" description="Helicase ATP-binding" evidence="5">
    <location>
        <begin position="152"/>
        <end position="343"/>
    </location>
</feature>
<dbReference type="SUPFAM" id="SSF52540">
    <property type="entry name" value="P-loop containing nucleoside triphosphate hydrolases"/>
    <property type="match status" value="1"/>
</dbReference>
<dbReference type="InterPro" id="IPR001650">
    <property type="entry name" value="Helicase_C-like"/>
</dbReference>
<dbReference type="PANTHER" id="PTHR47960">
    <property type="entry name" value="DEAD-BOX ATP-DEPENDENT RNA HELICASE 50"/>
    <property type="match status" value="1"/>
</dbReference>
<evidence type="ECO:0000256" key="2">
    <source>
        <dbReference type="ARBA" id="ARBA00022801"/>
    </source>
</evidence>
<dbReference type="AlphaFoldDB" id="A0ABD1D1Q5"/>
<evidence type="ECO:0008006" key="9">
    <source>
        <dbReference type="Google" id="ProtNLM"/>
    </source>
</evidence>
<dbReference type="CDD" id="cd17948">
    <property type="entry name" value="DEADc_DDX28"/>
    <property type="match status" value="1"/>
</dbReference>
<dbReference type="InterPro" id="IPR014001">
    <property type="entry name" value="Helicase_ATP-bd"/>
</dbReference>
<evidence type="ECO:0000256" key="4">
    <source>
        <dbReference type="ARBA" id="ARBA00022840"/>
    </source>
</evidence>
<dbReference type="GO" id="GO:0004386">
    <property type="term" value="F:helicase activity"/>
    <property type="evidence" value="ECO:0007669"/>
    <property type="project" value="UniProtKB-KW"/>
</dbReference>
<proteinExistence type="predicted"/>
<dbReference type="GO" id="GO:0016787">
    <property type="term" value="F:hydrolase activity"/>
    <property type="evidence" value="ECO:0007669"/>
    <property type="project" value="UniProtKB-KW"/>
</dbReference>
<keyword evidence="3" id="KW-0347">Helicase</keyword>
<dbReference type="InterPro" id="IPR011545">
    <property type="entry name" value="DEAD/DEAH_box_helicase_dom"/>
</dbReference>
<evidence type="ECO:0000313" key="7">
    <source>
        <dbReference type="EMBL" id="KAL1388315.1"/>
    </source>
</evidence>
<organism evidence="7 8">
    <name type="scientific">Culex pipiens pipiens</name>
    <name type="common">Northern house mosquito</name>
    <dbReference type="NCBI Taxonomy" id="38569"/>
    <lineage>
        <taxon>Eukaryota</taxon>
        <taxon>Metazoa</taxon>
        <taxon>Ecdysozoa</taxon>
        <taxon>Arthropoda</taxon>
        <taxon>Hexapoda</taxon>
        <taxon>Insecta</taxon>
        <taxon>Pterygota</taxon>
        <taxon>Neoptera</taxon>
        <taxon>Endopterygota</taxon>
        <taxon>Diptera</taxon>
        <taxon>Nematocera</taxon>
        <taxon>Culicoidea</taxon>
        <taxon>Culicidae</taxon>
        <taxon>Culicinae</taxon>
        <taxon>Culicini</taxon>
        <taxon>Culex</taxon>
        <taxon>Culex</taxon>
    </lineage>
</organism>
<name>A0ABD1D1Q5_CULPP</name>
<dbReference type="Pfam" id="PF00270">
    <property type="entry name" value="DEAD"/>
    <property type="match status" value="1"/>
</dbReference>
<evidence type="ECO:0000313" key="8">
    <source>
        <dbReference type="Proteomes" id="UP001562425"/>
    </source>
</evidence>
<dbReference type="EMBL" id="JBEHCU010008088">
    <property type="protein sequence ID" value="KAL1388315.1"/>
    <property type="molecule type" value="Genomic_DNA"/>
</dbReference>
<dbReference type="Gene3D" id="3.40.50.300">
    <property type="entry name" value="P-loop containing nucleotide triphosphate hydrolases"/>
    <property type="match status" value="2"/>
</dbReference>
<keyword evidence="2" id="KW-0378">Hydrolase</keyword>
<evidence type="ECO:0000256" key="1">
    <source>
        <dbReference type="ARBA" id="ARBA00022741"/>
    </source>
</evidence>
<dbReference type="CDD" id="cd18787">
    <property type="entry name" value="SF2_C_DEAD"/>
    <property type="match status" value="1"/>
</dbReference>
<evidence type="ECO:0000256" key="3">
    <source>
        <dbReference type="ARBA" id="ARBA00022806"/>
    </source>
</evidence>
<keyword evidence="1" id="KW-0547">Nucleotide-binding</keyword>